<dbReference type="FunFam" id="2.120.10.30:FF:000036">
    <property type="entry name" value="Pro-epidermal growth factor"/>
    <property type="match status" value="1"/>
</dbReference>
<feature type="repeat" description="LDL-receptor class B" evidence="7">
    <location>
        <begin position="69"/>
        <end position="110"/>
    </location>
</feature>
<dbReference type="STRING" id="244447.ENSCSEP00000005410"/>
<dbReference type="GO" id="GO:0005886">
    <property type="term" value="C:plasma membrane"/>
    <property type="evidence" value="ECO:0007669"/>
    <property type="project" value="TreeGrafter"/>
</dbReference>
<evidence type="ECO:0000313" key="11">
    <source>
        <dbReference type="Proteomes" id="UP000265120"/>
    </source>
</evidence>
<keyword evidence="5" id="KW-0325">Glycoprotein</keyword>
<dbReference type="AlphaFoldDB" id="A0A3P8UYV3"/>
<dbReference type="GO" id="GO:0042813">
    <property type="term" value="F:Wnt receptor activity"/>
    <property type="evidence" value="ECO:0007669"/>
    <property type="project" value="TreeGrafter"/>
</dbReference>
<dbReference type="PANTHER" id="PTHR46513">
    <property type="entry name" value="VITELLOGENIN RECEPTOR-LIKE PROTEIN-RELATED-RELATED"/>
    <property type="match status" value="1"/>
</dbReference>
<feature type="disulfide bond" evidence="6">
    <location>
        <begin position="856"/>
        <end position="873"/>
    </location>
</feature>
<dbReference type="SUPFAM" id="SSF57184">
    <property type="entry name" value="Growth factor receptor domain"/>
    <property type="match status" value="1"/>
</dbReference>
<evidence type="ECO:0000259" key="9">
    <source>
        <dbReference type="PROSITE" id="PS50026"/>
    </source>
</evidence>
<feature type="transmembrane region" description="Helical" evidence="8">
    <location>
        <begin position="905"/>
        <end position="928"/>
    </location>
</feature>
<dbReference type="PROSITE" id="PS01186">
    <property type="entry name" value="EGF_2"/>
    <property type="match status" value="3"/>
</dbReference>
<keyword evidence="8" id="KW-0472">Membrane</keyword>
<dbReference type="GeneTree" id="ENSGT00940000158366"/>
<dbReference type="PANTHER" id="PTHR46513:SF5">
    <property type="entry name" value="PRO-EPIDERMAL GROWTH FACTOR"/>
    <property type="match status" value="1"/>
</dbReference>
<keyword evidence="4 6" id="KW-1015">Disulfide bond</keyword>
<dbReference type="GO" id="GO:0008284">
    <property type="term" value="P:positive regulation of cell population proliferation"/>
    <property type="evidence" value="ECO:0007669"/>
    <property type="project" value="TreeGrafter"/>
</dbReference>
<feature type="domain" description="EGF-like" evidence="9">
    <location>
        <begin position="779"/>
        <end position="819"/>
    </location>
</feature>
<dbReference type="SMART" id="SM00179">
    <property type="entry name" value="EGF_CA"/>
    <property type="match status" value="3"/>
</dbReference>
<feature type="domain" description="EGF-like" evidence="9">
    <location>
        <begin position="740"/>
        <end position="778"/>
    </location>
</feature>
<dbReference type="OMA" id="YKEERIY"/>
<evidence type="ECO:0000256" key="8">
    <source>
        <dbReference type="SAM" id="Phobius"/>
    </source>
</evidence>
<dbReference type="InterPro" id="IPR009030">
    <property type="entry name" value="Growth_fac_rcpt_cys_sf"/>
</dbReference>
<dbReference type="GO" id="GO:0008083">
    <property type="term" value="F:growth factor activity"/>
    <property type="evidence" value="ECO:0007669"/>
    <property type="project" value="TreeGrafter"/>
</dbReference>
<dbReference type="PROSITE" id="PS50026">
    <property type="entry name" value="EGF_3"/>
    <property type="match status" value="3"/>
</dbReference>
<keyword evidence="8" id="KW-1133">Transmembrane helix</keyword>
<dbReference type="InterPro" id="IPR018097">
    <property type="entry name" value="EGF_Ca-bd_CS"/>
</dbReference>
<dbReference type="Pfam" id="PF07645">
    <property type="entry name" value="EGF_CA"/>
    <property type="match status" value="1"/>
</dbReference>
<proteinExistence type="predicted"/>
<dbReference type="GO" id="GO:0030855">
    <property type="term" value="P:epithelial cell differentiation"/>
    <property type="evidence" value="ECO:0007669"/>
    <property type="project" value="UniProtKB-ARBA"/>
</dbReference>
<feature type="repeat" description="LDL-receptor class B" evidence="7">
    <location>
        <begin position="547"/>
        <end position="590"/>
    </location>
</feature>
<protein>
    <submittedName>
        <fullName evidence="10">Epidermal growth factor</fullName>
    </submittedName>
</protein>
<dbReference type="InterPro" id="IPR032485">
    <property type="entry name" value="LRP1-like_beta_prop"/>
</dbReference>
<keyword evidence="1 6" id="KW-0245">EGF-like domain</keyword>
<evidence type="ECO:0000256" key="5">
    <source>
        <dbReference type="ARBA" id="ARBA00023180"/>
    </source>
</evidence>
<dbReference type="Proteomes" id="UP000265120">
    <property type="component" value="Chromosome 15"/>
</dbReference>
<dbReference type="FunFam" id="2.10.25.10:FF:000038">
    <property type="entry name" value="Fibrillin 2"/>
    <property type="match status" value="1"/>
</dbReference>
<dbReference type="Pfam" id="PF14670">
    <property type="entry name" value="FXa_inhibition"/>
    <property type="match status" value="1"/>
</dbReference>
<dbReference type="SUPFAM" id="SSF57196">
    <property type="entry name" value="EGF/Laminin"/>
    <property type="match status" value="5"/>
</dbReference>
<dbReference type="InParanoid" id="A0A3P8UYV3"/>
<dbReference type="FunFam" id="2.120.10.30:FF:000241">
    <property type="entry name" value="Low-density lipoprotein receptor-related protein 6"/>
    <property type="match status" value="1"/>
</dbReference>
<dbReference type="Gene3D" id="2.10.25.10">
    <property type="entry name" value="Laminin"/>
    <property type="match status" value="5"/>
</dbReference>
<comment type="caution">
    <text evidence="6">Lacks conserved residue(s) required for the propagation of feature annotation.</text>
</comment>
<dbReference type="GO" id="GO:0017147">
    <property type="term" value="F:Wnt-protein binding"/>
    <property type="evidence" value="ECO:0007669"/>
    <property type="project" value="TreeGrafter"/>
</dbReference>
<organism evidence="10 11">
    <name type="scientific">Cynoglossus semilaevis</name>
    <name type="common">Tongue sole</name>
    <dbReference type="NCBI Taxonomy" id="244447"/>
    <lineage>
        <taxon>Eukaryota</taxon>
        <taxon>Metazoa</taxon>
        <taxon>Chordata</taxon>
        <taxon>Craniata</taxon>
        <taxon>Vertebrata</taxon>
        <taxon>Euteleostomi</taxon>
        <taxon>Actinopterygii</taxon>
        <taxon>Neopterygii</taxon>
        <taxon>Teleostei</taxon>
        <taxon>Neoteleostei</taxon>
        <taxon>Acanthomorphata</taxon>
        <taxon>Carangaria</taxon>
        <taxon>Pleuronectiformes</taxon>
        <taxon>Pleuronectoidei</taxon>
        <taxon>Cynoglossidae</taxon>
        <taxon>Cynoglossinae</taxon>
        <taxon>Cynoglossus</taxon>
    </lineage>
</organism>
<sequence length="1060" mass="115838">MDLDGRNHRRVLAGVGSAILFDFHYRKEEIYWANKNTGVIYKTSVMGANKQKLSSDKHISGLAVDWIGNGLYWTSQEKGKIKKMDLNGKNEKTLLRHLIQPSSIALEPISRILFWQSVGTTPCIQRSDINGRTITTLIKITKKIKALSVDRQDKRLFWIQLGLQGECAIVSCDYNGNSVHIIDQALRSQTLGISVFLENVYYTDASSKVIKEVNKYTGGRTVDVNKKQMAKPPVGVKVVHALNQPLEDSNSAFTGCDPQGGNCLSICSNSAEPGLCQCAEGFALSKEGTHCEDVNECAHWNHGCSLGCENIPGSYFCTCPKGYALLPDRKTCGEITQCKGNVTKCGHGCLTTDKEQICVCPEGSVLQSNGQACTGCSSPDMGGCSQLCILISPSRWKCGCQPGYQLHQDGKGCIATGPAPYLLVANKEDIRTINPDGTDGIILVEEPRASVTALDYDPVQNNVYFTSISQKTIERININGGYREIVVSEDLNSPEGLAVDWINRRIYWTDTGRASVDSITLAGLNREVIVSKGLEKPKAITVHPLAKKLFWIDIGVHPVVETASLEGTARTIIASTDLVLPSGLTIDFTEDRLFWCDQQRGVVETAALDGSDRRMLPENQVGRPFDLAVFEDQLWISDQKNQALRSIHKRTGKGLQTIHSKMFQPASIVVVHPLAKPGTDVCLHHNGGCTQVCESKLGFAHCSCLPSYILSADGKTCRPADSSNITGNMLSVFTEKMVSDQSVCSSLRCGVNAQCLLQANSPTCLCVEGFTGDGQLCMDIDECKLGTHNCNRNTECQNTLGKFFCKCQAGHNSNEQTCQDPETTLSVTTGRPADVTFQHHNSNSAESCPSTHESYCLYQGVCFYFPEMDTYACNCLPGYVGERCQFSDPEWWELQQTEEEKKRNVVIAACMVGLISLLSITACVTYCYGTKKFCKHPSVDNVSESSVTEDSMSVATSSSTPQIYMLIENSLEGKLPALACPRRAICPSCSSETSDTQGSEESDTLSKHNRGYECSMMSAVAVDIRAPVDCQRSHSVSNTYSCTTFKPATLSDHHPRGGVS</sequence>
<keyword evidence="2" id="KW-0732">Signal</keyword>
<dbReference type="FunFam" id="2.10.25.10:FF:000010">
    <property type="entry name" value="Pro-epidermal growth factor"/>
    <property type="match status" value="1"/>
</dbReference>
<dbReference type="InterPro" id="IPR011042">
    <property type="entry name" value="6-blade_b-propeller_TolB-like"/>
</dbReference>
<dbReference type="FunFam" id="2.10.25.10:FF:000219">
    <property type="entry name" value="Pro-epidermal growth factor"/>
    <property type="match status" value="1"/>
</dbReference>
<feature type="disulfide bond" evidence="6">
    <location>
        <begin position="875"/>
        <end position="884"/>
    </location>
</feature>
<dbReference type="CDD" id="cd00054">
    <property type="entry name" value="EGF_CA"/>
    <property type="match status" value="1"/>
</dbReference>
<dbReference type="InterPro" id="IPR001881">
    <property type="entry name" value="EGF-like_Ca-bd_dom"/>
</dbReference>
<evidence type="ECO:0000313" key="10">
    <source>
        <dbReference type="Ensembl" id="ENSCSEP00000005410.1"/>
    </source>
</evidence>
<evidence type="ECO:0000256" key="6">
    <source>
        <dbReference type="PROSITE-ProRule" id="PRU00076"/>
    </source>
</evidence>
<dbReference type="PROSITE" id="PS01187">
    <property type="entry name" value="EGF_CA"/>
    <property type="match status" value="2"/>
</dbReference>
<dbReference type="Ensembl" id="ENSCSET00000005469.1">
    <property type="protein sequence ID" value="ENSCSEP00000005410.1"/>
    <property type="gene ID" value="ENSCSEG00000003504.1"/>
</dbReference>
<dbReference type="Pfam" id="PF16472">
    <property type="entry name" value="DUF5050"/>
    <property type="match status" value="1"/>
</dbReference>
<dbReference type="SUPFAM" id="SSF63825">
    <property type="entry name" value="YWTD domain"/>
    <property type="match status" value="2"/>
</dbReference>
<dbReference type="InterPro" id="IPR000033">
    <property type="entry name" value="LDLR_classB_rpt"/>
</dbReference>
<dbReference type="PROSITE" id="PS51120">
    <property type="entry name" value="LDLRB"/>
    <property type="match status" value="5"/>
</dbReference>
<dbReference type="GO" id="GO:0005509">
    <property type="term" value="F:calcium ion binding"/>
    <property type="evidence" value="ECO:0007669"/>
    <property type="project" value="InterPro"/>
</dbReference>
<evidence type="ECO:0000256" key="1">
    <source>
        <dbReference type="ARBA" id="ARBA00022536"/>
    </source>
</evidence>
<dbReference type="Pfam" id="PF00058">
    <property type="entry name" value="Ldl_recept_b"/>
    <property type="match status" value="3"/>
</dbReference>
<dbReference type="GO" id="GO:0060070">
    <property type="term" value="P:canonical Wnt signaling pathway"/>
    <property type="evidence" value="ECO:0007669"/>
    <property type="project" value="TreeGrafter"/>
</dbReference>
<dbReference type="SMART" id="SM00181">
    <property type="entry name" value="EGF"/>
    <property type="match status" value="8"/>
</dbReference>
<dbReference type="SMART" id="SM00135">
    <property type="entry name" value="LY"/>
    <property type="match status" value="10"/>
</dbReference>
<reference evidence="10" key="3">
    <citation type="submission" date="2025-09" db="UniProtKB">
        <authorList>
            <consortium name="Ensembl"/>
        </authorList>
    </citation>
    <scope>IDENTIFICATION</scope>
</reference>
<feature type="repeat" description="LDL-receptor class B" evidence="7">
    <location>
        <begin position="461"/>
        <end position="503"/>
    </location>
</feature>
<keyword evidence="11" id="KW-1185">Reference proteome</keyword>
<name>A0A3P8UYV3_CYNSE</name>
<evidence type="ECO:0000256" key="7">
    <source>
        <dbReference type="PROSITE-ProRule" id="PRU00461"/>
    </source>
</evidence>
<feature type="repeat" description="LDL-receptor class B" evidence="7">
    <location>
        <begin position="591"/>
        <end position="633"/>
    </location>
</feature>
<accession>A0A3P8UYV3</accession>
<dbReference type="PROSITE" id="PS00022">
    <property type="entry name" value="EGF_1"/>
    <property type="match status" value="1"/>
</dbReference>
<dbReference type="GO" id="GO:0043410">
    <property type="term" value="P:positive regulation of MAPK cascade"/>
    <property type="evidence" value="ECO:0007669"/>
    <property type="project" value="TreeGrafter"/>
</dbReference>
<dbReference type="GO" id="GO:0007173">
    <property type="term" value="P:epidermal growth factor receptor signaling pathway"/>
    <property type="evidence" value="ECO:0007669"/>
    <property type="project" value="TreeGrafter"/>
</dbReference>
<evidence type="ECO:0000256" key="3">
    <source>
        <dbReference type="ARBA" id="ARBA00022737"/>
    </source>
</evidence>
<keyword evidence="8" id="KW-0812">Transmembrane</keyword>
<evidence type="ECO:0000256" key="2">
    <source>
        <dbReference type="ARBA" id="ARBA00022729"/>
    </source>
</evidence>
<dbReference type="InterPro" id="IPR000152">
    <property type="entry name" value="EGF-type_Asp/Asn_hydroxyl_site"/>
</dbReference>
<dbReference type="InterPro" id="IPR000742">
    <property type="entry name" value="EGF"/>
</dbReference>
<reference evidence="10" key="2">
    <citation type="submission" date="2025-08" db="UniProtKB">
        <authorList>
            <consortium name="Ensembl"/>
        </authorList>
    </citation>
    <scope>IDENTIFICATION</scope>
</reference>
<dbReference type="InterPro" id="IPR049883">
    <property type="entry name" value="NOTCH1_EGF-like"/>
</dbReference>
<dbReference type="PROSITE" id="PS00010">
    <property type="entry name" value="ASX_HYDROXYL"/>
    <property type="match status" value="1"/>
</dbReference>
<dbReference type="InterPro" id="IPR050778">
    <property type="entry name" value="Cueball_EGF_LRP_Nidogen"/>
</dbReference>
<evidence type="ECO:0000256" key="4">
    <source>
        <dbReference type="ARBA" id="ARBA00023157"/>
    </source>
</evidence>
<feature type="repeat" description="LDL-receptor class B" evidence="7">
    <location>
        <begin position="504"/>
        <end position="546"/>
    </location>
</feature>
<reference evidence="10 11" key="1">
    <citation type="journal article" date="2014" name="Nat. Genet.">
        <title>Whole-genome sequence of a flatfish provides insights into ZW sex chromosome evolution and adaptation to a benthic lifestyle.</title>
        <authorList>
            <person name="Chen S."/>
            <person name="Zhang G."/>
            <person name="Shao C."/>
            <person name="Huang Q."/>
            <person name="Liu G."/>
            <person name="Zhang P."/>
            <person name="Song W."/>
            <person name="An N."/>
            <person name="Chalopin D."/>
            <person name="Volff J.N."/>
            <person name="Hong Y."/>
            <person name="Li Q."/>
            <person name="Sha Z."/>
            <person name="Zhou H."/>
            <person name="Xie M."/>
            <person name="Yu Q."/>
            <person name="Liu Y."/>
            <person name="Xiang H."/>
            <person name="Wang N."/>
            <person name="Wu K."/>
            <person name="Yang C."/>
            <person name="Zhou Q."/>
            <person name="Liao X."/>
            <person name="Yang L."/>
            <person name="Hu Q."/>
            <person name="Zhang J."/>
            <person name="Meng L."/>
            <person name="Jin L."/>
            <person name="Tian Y."/>
            <person name="Lian J."/>
            <person name="Yang J."/>
            <person name="Miao G."/>
            <person name="Liu S."/>
            <person name="Liang Z."/>
            <person name="Yan F."/>
            <person name="Li Y."/>
            <person name="Sun B."/>
            <person name="Zhang H."/>
            <person name="Zhang J."/>
            <person name="Zhu Y."/>
            <person name="Du M."/>
            <person name="Zhao Y."/>
            <person name="Schartl M."/>
            <person name="Tang Q."/>
            <person name="Wang J."/>
        </authorList>
    </citation>
    <scope>NUCLEOTIDE SEQUENCE</scope>
</reference>
<feature type="domain" description="EGF-like" evidence="9">
    <location>
        <begin position="844"/>
        <end position="885"/>
    </location>
</feature>
<keyword evidence="3" id="KW-0677">Repeat</keyword>
<dbReference type="Gene3D" id="2.120.10.30">
    <property type="entry name" value="TolB, C-terminal domain"/>
    <property type="match status" value="2"/>
</dbReference>